<feature type="domain" description="FYVE-type" evidence="6">
    <location>
        <begin position="624"/>
        <end position="682"/>
    </location>
</feature>
<dbReference type="Gene3D" id="1.20.5.390">
    <property type="entry name" value="L1 transposable element, trimerization domain"/>
    <property type="match status" value="1"/>
</dbReference>
<feature type="coiled-coil region" evidence="5">
    <location>
        <begin position="2"/>
        <end position="155"/>
    </location>
</feature>
<evidence type="ECO:0000256" key="1">
    <source>
        <dbReference type="ARBA" id="ARBA00022723"/>
    </source>
</evidence>
<dbReference type="Pfam" id="PF01363">
    <property type="entry name" value="FYVE"/>
    <property type="match status" value="1"/>
</dbReference>
<evidence type="ECO:0000313" key="8">
    <source>
        <dbReference type="Proteomes" id="UP000027135"/>
    </source>
</evidence>
<organism evidence="7 8">
    <name type="scientific">Zootermopsis nevadensis</name>
    <name type="common">Dampwood termite</name>
    <dbReference type="NCBI Taxonomy" id="136037"/>
    <lineage>
        <taxon>Eukaryota</taxon>
        <taxon>Metazoa</taxon>
        <taxon>Ecdysozoa</taxon>
        <taxon>Arthropoda</taxon>
        <taxon>Hexapoda</taxon>
        <taxon>Insecta</taxon>
        <taxon>Pterygota</taxon>
        <taxon>Neoptera</taxon>
        <taxon>Polyneoptera</taxon>
        <taxon>Dictyoptera</taxon>
        <taxon>Blattodea</taxon>
        <taxon>Blattoidea</taxon>
        <taxon>Termitoidae</taxon>
        <taxon>Termopsidae</taxon>
        <taxon>Zootermopsis</taxon>
    </lineage>
</organism>
<evidence type="ECO:0000256" key="3">
    <source>
        <dbReference type="ARBA" id="ARBA00022833"/>
    </source>
</evidence>
<feature type="coiled-coil region" evidence="5">
    <location>
        <begin position="373"/>
        <end position="400"/>
    </location>
</feature>
<dbReference type="InterPro" id="IPR011011">
    <property type="entry name" value="Znf_FYVE_PHD"/>
</dbReference>
<feature type="coiled-coil region" evidence="5">
    <location>
        <begin position="296"/>
        <end position="337"/>
    </location>
</feature>
<dbReference type="GO" id="GO:0005769">
    <property type="term" value="C:early endosome"/>
    <property type="evidence" value="ECO:0007669"/>
    <property type="project" value="TreeGrafter"/>
</dbReference>
<feature type="coiled-coil region" evidence="5">
    <location>
        <begin position="543"/>
        <end position="619"/>
    </location>
</feature>
<protein>
    <submittedName>
        <fullName evidence="7">Early endosome antigen 1</fullName>
    </submittedName>
</protein>
<dbReference type="GO" id="GO:0008270">
    <property type="term" value="F:zinc ion binding"/>
    <property type="evidence" value="ECO:0007669"/>
    <property type="project" value="UniProtKB-KW"/>
</dbReference>
<dbReference type="PANTHER" id="PTHR23164:SF30">
    <property type="entry name" value="EARLY ENDOSOME ANTIGEN 1"/>
    <property type="match status" value="1"/>
</dbReference>
<keyword evidence="8" id="KW-1185">Reference proteome</keyword>
<dbReference type="GO" id="GO:0005545">
    <property type="term" value="F:1-phosphatidylinositol binding"/>
    <property type="evidence" value="ECO:0007669"/>
    <property type="project" value="TreeGrafter"/>
</dbReference>
<evidence type="ECO:0000256" key="2">
    <source>
        <dbReference type="ARBA" id="ARBA00022771"/>
    </source>
</evidence>
<keyword evidence="2 4" id="KW-0863">Zinc-finger</keyword>
<evidence type="ECO:0000259" key="6">
    <source>
        <dbReference type="PROSITE" id="PS50178"/>
    </source>
</evidence>
<dbReference type="eggNOG" id="ENOG502QWB5">
    <property type="taxonomic scope" value="Eukaryota"/>
</dbReference>
<dbReference type="SMART" id="SM00064">
    <property type="entry name" value="FYVE"/>
    <property type="match status" value="1"/>
</dbReference>
<evidence type="ECO:0000256" key="5">
    <source>
        <dbReference type="SAM" id="Coils"/>
    </source>
</evidence>
<proteinExistence type="predicted"/>
<dbReference type="PROSITE" id="PS50178">
    <property type="entry name" value="ZF_FYVE"/>
    <property type="match status" value="1"/>
</dbReference>
<gene>
    <name evidence="7" type="ORF">L798_10604</name>
</gene>
<reference evidence="7 8" key="1">
    <citation type="journal article" date="2014" name="Nat. Commun.">
        <title>Molecular traces of alternative social organization in a termite genome.</title>
        <authorList>
            <person name="Terrapon N."/>
            <person name="Li C."/>
            <person name="Robertson H.M."/>
            <person name="Ji L."/>
            <person name="Meng X."/>
            <person name="Booth W."/>
            <person name="Chen Z."/>
            <person name="Childers C.P."/>
            <person name="Glastad K.M."/>
            <person name="Gokhale K."/>
            <person name="Gowin J."/>
            <person name="Gronenberg W."/>
            <person name="Hermansen R.A."/>
            <person name="Hu H."/>
            <person name="Hunt B.G."/>
            <person name="Huylmans A.K."/>
            <person name="Khalil S.M."/>
            <person name="Mitchell R.D."/>
            <person name="Munoz-Torres M.C."/>
            <person name="Mustard J.A."/>
            <person name="Pan H."/>
            <person name="Reese J.T."/>
            <person name="Scharf M.E."/>
            <person name="Sun F."/>
            <person name="Vogel H."/>
            <person name="Xiao J."/>
            <person name="Yang W."/>
            <person name="Yang Z."/>
            <person name="Yang Z."/>
            <person name="Zhou J."/>
            <person name="Zhu J."/>
            <person name="Brent C.S."/>
            <person name="Elsik C.G."/>
            <person name="Goodisman M.A."/>
            <person name="Liberles D.A."/>
            <person name="Roe R.M."/>
            <person name="Vargo E.L."/>
            <person name="Vilcinskas A."/>
            <person name="Wang J."/>
            <person name="Bornberg-Bauer E."/>
            <person name="Korb J."/>
            <person name="Zhang G."/>
            <person name="Liebig J."/>
        </authorList>
    </citation>
    <scope>NUCLEOTIDE SEQUENCE [LARGE SCALE GENOMIC DNA]</scope>
    <source>
        <tissue evidence="7">Whole organism</tissue>
    </source>
</reference>
<evidence type="ECO:0000256" key="4">
    <source>
        <dbReference type="PROSITE-ProRule" id="PRU00091"/>
    </source>
</evidence>
<keyword evidence="5" id="KW-0175">Coiled coil</keyword>
<dbReference type="OMA" id="HYEQYHS"/>
<evidence type="ECO:0000313" key="7">
    <source>
        <dbReference type="EMBL" id="KDR15538.1"/>
    </source>
</evidence>
<dbReference type="CDD" id="cd15730">
    <property type="entry name" value="FYVE_EEA1"/>
    <property type="match status" value="1"/>
</dbReference>
<sequence>MSQTLEQELQVQKNKIIEVLEECQRKTDDFLHCQDEFVEVKRERDQLQKLQQNGANEINILIQQAEEMKVKYDTALKQLEEKQEAHKSAQLRFDALSKQKDILTSELIHKSKLCEEYEKSYMSLKEKNKEAEKRLSQKEEEILRLESERAELLVQIEAGEGANTAIQQISQEKVLLNNELKEQMNYHTTYAKEMSMKLDDATTRVHDLEKKNEDIALQLSNYENEIHTTRTELQASQKEVRRLTDELNKKESTLQALHSSVHHLKSEKDGCQLRIADLEGLLQEKSSLLADYSDKVKNMNDTLQGNETKLVELEGENKALEQKLTEHESKLVHLHMNLNVTELKLKDSDSKVEDLGAEIEMKTARAVLLEAENTRLGTEISLLKENLKENEEQLQVLGVQRASLETSLFEMEKDVVEEKKQIEDKWKKEVDSIKSLFEISQVKISEFEEGKKLLLDDKAKMMQQLATLEEHLEEVKTNACEKEAALQSQLSSVTFSKQTAEEELAVEKCELLKQQKDNKDMKETYEVEIEKKYQELKDVHSSLDEVAGEKLALEAQLAASQSERQALLERCCANTSETENLHKTITDLRRRLEESQAALHELGRENQTLQLELEKLLCRKWTEDSDVISCSLCQREFSLIVRKHHCRNCGQIFCNECSSKMAPIASNKKPVRVCDSCYNELGSK</sequence>
<dbReference type="PANTHER" id="PTHR23164">
    <property type="entry name" value="EARLY ENDOSOME ANTIGEN 1"/>
    <property type="match status" value="1"/>
</dbReference>
<keyword evidence="3" id="KW-0862">Zinc</keyword>
<dbReference type="STRING" id="136037.A0A067RAD7"/>
<dbReference type="EMBL" id="KK852822">
    <property type="protein sequence ID" value="KDR15538.1"/>
    <property type="molecule type" value="Genomic_DNA"/>
</dbReference>
<feature type="coiled-coil region" evidence="5">
    <location>
        <begin position="191"/>
        <end position="260"/>
    </location>
</feature>
<accession>A0A067RAD7</accession>
<dbReference type="InterPro" id="IPR017455">
    <property type="entry name" value="Znf_FYVE-rel"/>
</dbReference>
<dbReference type="SUPFAM" id="SSF69979">
    <property type="entry name" value="Eea1 homodimerisation domain"/>
    <property type="match status" value="1"/>
</dbReference>
<name>A0A067RAD7_ZOONE</name>
<dbReference type="InterPro" id="IPR000306">
    <property type="entry name" value="Znf_FYVE"/>
</dbReference>
<dbReference type="SUPFAM" id="SSF57903">
    <property type="entry name" value="FYVE/PHD zinc finger"/>
    <property type="match status" value="1"/>
</dbReference>
<dbReference type="OrthoDB" id="8251707at2759"/>
<dbReference type="InParanoid" id="A0A067RAD7"/>
<dbReference type="InterPro" id="IPR013083">
    <property type="entry name" value="Znf_RING/FYVE/PHD"/>
</dbReference>
<dbReference type="AlphaFoldDB" id="A0A067RAD7"/>
<dbReference type="SUPFAM" id="SSF57997">
    <property type="entry name" value="Tropomyosin"/>
    <property type="match status" value="1"/>
</dbReference>
<dbReference type="Gene3D" id="3.30.40.10">
    <property type="entry name" value="Zinc/RING finger domain, C3HC4 (zinc finger)"/>
    <property type="match status" value="1"/>
</dbReference>
<dbReference type="Proteomes" id="UP000027135">
    <property type="component" value="Unassembled WGS sequence"/>
</dbReference>
<keyword evidence="1" id="KW-0479">Metal-binding</keyword>
<feature type="coiled-coil region" evidence="5">
    <location>
        <begin position="451"/>
        <end position="517"/>
    </location>
</feature>
<dbReference type="GO" id="GO:0006897">
    <property type="term" value="P:endocytosis"/>
    <property type="evidence" value="ECO:0007669"/>
    <property type="project" value="TreeGrafter"/>
</dbReference>
<dbReference type="Gene3D" id="1.20.5.340">
    <property type="match status" value="1"/>
</dbReference>